<protein>
    <submittedName>
        <fullName evidence="1">Uncharacterized protein</fullName>
    </submittedName>
</protein>
<reference evidence="1 2" key="1">
    <citation type="submission" date="2017-10" db="EMBL/GenBank/DDBJ databases">
        <title>Clinical isolate obtained from a human patient with meningeal tuberculosis in michoacan, Mexico.</title>
        <authorList>
            <person name="Guillen-Nepita A.L."/>
            <person name="Negrete-Paz A.M."/>
            <person name="Vazquez-Marrufo G."/>
            <person name="Cruz-Hernandez A."/>
            <person name="Fresia P."/>
            <person name="Naya H."/>
            <person name="Vazquez-Garciduenas M.S."/>
        </authorList>
    </citation>
    <scope>NUCLEOTIDE SEQUENCE [LARGE SCALE GENOMIC DNA]</scope>
    <source>
        <strain evidence="2">Beijing/MYC004</strain>
    </source>
</reference>
<sequence>MTVPTDAAIDFDVSWEANWAWTDTVGRSR</sequence>
<gene>
    <name evidence="1" type="ORF">CAB90_02615</name>
</gene>
<proteinExistence type="predicted"/>
<dbReference type="Proteomes" id="UP000236349">
    <property type="component" value="Chromosome"/>
</dbReference>
<name>A0A0U0TN17_MYCTX</name>
<dbReference type="EMBL" id="CP024614">
    <property type="protein sequence ID" value="AUS51475.1"/>
    <property type="molecule type" value="Genomic_DNA"/>
</dbReference>
<accession>A0A0U0TN17</accession>
<evidence type="ECO:0000313" key="1">
    <source>
        <dbReference type="EMBL" id="AUS51475.1"/>
    </source>
</evidence>
<evidence type="ECO:0000313" key="2">
    <source>
        <dbReference type="Proteomes" id="UP000236349"/>
    </source>
</evidence>
<organism evidence="1 2">
    <name type="scientific">Mycobacterium tuberculosis</name>
    <dbReference type="NCBI Taxonomy" id="1773"/>
    <lineage>
        <taxon>Bacteria</taxon>
        <taxon>Bacillati</taxon>
        <taxon>Actinomycetota</taxon>
        <taxon>Actinomycetes</taxon>
        <taxon>Mycobacteriales</taxon>
        <taxon>Mycobacteriaceae</taxon>
        <taxon>Mycobacterium</taxon>
        <taxon>Mycobacterium tuberculosis complex</taxon>
    </lineage>
</organism>
<dbReference type="AlphaFoldDB" id="A0A0U0TN17"/>